<keyword evidence="3" id="KW-0472">Membrane</keyword>
<accession>A0AAF5I4B5</accession>
<organism evidence="4 5">
    <name type="scientific">Strongyloides stercoralis</name>
    <name type="common">Threadworm</name>
    <dbReference type="NCBI Taxonomy" id="6248"/>
    <lineage>
        <taxon>Eukaryota</taxon>
        <taxon>Metazoa</taxon>
        <taxon>Ecdysozoa</taxon>
        <taxon>Nematoda</taxon>
        <taxon>Chromadorea</taxon>
        <taxon>Rhabditida</taxon>
        <taxon>Tylenchina</taxon>
        <taxon>Panagrolaimomorpha</taxon>
        <taxon>Strongyloidoidea</taxon>
        <taxon>Strongyloididae</taxon>
        <taxon>Strongyloides</taxon>
    </lineage>
</organism>
<keyword evidence="3" id="KW-0812">Transmembrane</keyword>
<dbReference type="InterPro" id="IPR035957">
    <property type="entry name" value="Crust_neurohorm_sf"/>
</dbReference>
<dbReference type="InterPro" id="IPR018251">
    <property type="entry name" value="Crust_neurhormone_CS"/>
</dbReference>
<feature type="transmembrane region" description="Helical" evidence="3">
    <location>
        <begin position="20"/>
        <end position="41"/>
    </location>
</feature>
<dbReference type="Gene3D" id="1.10.2010.10">
    <property type="entry name" value="Crustacean CHH/MIH/GIH neurohormone"/>
    <property type="match status" value="1"/>
</dbReference>
<evidence type="ECO:0000256" key="1">
    <source>
        <dbReference type="ARBA" id="ARBA00005447"/>
    </source>
</evidence>
<dbReference type="PROSITE" id="PS01250">
    <property type="entry name" value="CHH_MIH_GIH"/>
    <property type="match status" value="1"/>
</dbReference>
<dbReference type="Proteomes" id="UP000035681">
    <property type="component" value="Unplaced"/>
</dbReference>
<proteinExistence type="inferred from homology"/>
<dbReference type="SUPFAM" id="SSF81778">
    <property type="entry name" value="Crustacean CHH/MIH/GIH neurohormone"/>
    <property type="match status" value="1"/>
</dbReference>
<dbReference type="WBParaSite" id="TCONS_00016795.p1">
    <property type="protein sequence ID" value="TCONS_00016795.p1"/>
    <property type="gene ID" value="XLOC_011450"/>
</dbReference>
<dbReference type="PANTHER" id="PTHR35981:SF2">
    <property type="entry name" value="ION TRANSPORT PEPTIDE, ISOFORM C"/>
    <property type="match status" value="1"/>
</dbReference>
<name>A0AAF5I4B5_STRER</name>
<evidence type="ECO:0000256" key="2">
    <source>
        <dbReference type="ARBA" id="ARBA00023157"/>
    </source>
</evidence>
<keyword evidence="3" id="KW-1133">Transmembrane helix</keyword>
<dbReference type="Pfam" id="PF01147">
    <property type="entry name" value="Crust_neurohorm"/>
    <property type="match status" value="1"/>
</dbReference>
<comment type="similarity">
    <text evidence="1">Belongs to the arthropod CHH/MIH/GIH/VIH hormone family.</text>
</comment>
<keyword evidence="4" id="KW-1185">Reference proteome</keyword>
<sequence length="136" mass="16172">MFQINVPSFCGRKYHLITQLMIYSILCITLLPMQINTRTILIKVFQRSDPMIFDKNNALKNRNITQPEDCDIYRDKEFHLIVDAVCEACHEMFSQNFPNLRVQCRSNCFRNENFSSCLKIFKPQDSTFKIKKNNFF</sequence>
<dbReference type="InterPro" id="IPR031098">
    <property type="entry name" value="Crust_neurohorm"/>
</dbReference>
<keyword evidence="2" id="KW-1015">Disulfide bond</keyword>
<dbReference type="GO" id="GO:0005184">
    <property type="term" value="F:neuropeptide hormone activity"/>
    <property type="evidence" value="ECO:0007669"/>
    <property type="project" value="InterPro"/>
</dbReference>
<dbReference type="PANTHER" id="PTHR35981">
    <property type="entry name" value="ION TRANSPORT PEPTIDE, ISOFORM C"/>
    <property type="match status" value="1"/>
</dbReference>
<evidence type="ECO:0000256" key="3">
    <source>
        <dbReference type="SAM" id="Phobius"/>
    </source>
</evidence>
<evidence type="ECO:0000313" key="5">
    <source>
        <dbReference type="WBParaSite" id="TCONS_00016795.p1"/>
    </source>
</evidence>
<dbReference type="AlphaFoldDB" id="A0AAF5I4B5"/>
<reference evidence="5" key="1">
    <citation type="submission" date="2024-02" db="UniProtKB">
        <authorList>
            <consortium name="WormBaseParasite"/>
        </authorList>
    </citation>
    <scope>IDENTIFICATION</scope>
</reference>
<dbReference type="GO" id="GO:0007623">
    <property type="term" value="P:circadian rhythm"/>
    <property type="evidence" value="ECO:0007669"/>
    <property type="project" value="TreeGrafter"/>
</dbReference>
<dbReference type="GO" id="GO:0005576">
    <property type="term" value="C:extracellular region"/>
    <property type="evidence" value="ECO:0007669"/>
    <property type="project" value="InterPro"/>
</dbReference>
<protein>
    <submittedName>
        <fullName evidence="5">Uncharacterized protein</fullName>
    </submittedName>
</protein>
<evidence type="ECO:0000313" key="4">
    <source>
        <dbReference type="Proteomes" id="UP000035681"/>
    </source>
</evidence>